<keyword evidence="3" id="KW-0663">Pyridoxal phosphate</keyword>
<organism evidence="4">
    <name type="scientific">Hymenolepis diminuta</name>
    <name type="common">Rat tapeworm</name>
    <dbReference type="NCBI Taxonomy" id="6216"/>
    <lineage>
        <taxon>Eukaryota</taxon>
        <taxon>Metazoa</taxon>
        <taxon>Spiralia</taxon>
        <taxon>Lophotrochozoa</taxon>
        <taxon>Platyhelminthes</taxon>
        <taxon>Cestoda</taxon>
        <taxon>Eucestoda</taxon>
        <taxon>Cyclophyllidea</taxon>
        <taxon>Hymenolepididae</taxon>
        <taxon>Hymenolepis</taxon>
    </lineage>
</organism>
<dbReference type="WBParaSite" id="HDID_0000692901-mRNA-1">
    <property type="protein sequence ID" value="HDID_0000692901-mRNA-1"/>
    <property type="gene ID" value="HDID_0000692901"/>
</dbReference>
<dbReference type="InterPro" id="IPR043131">
    <property type="entry name" value="BCAT-like_N"/>
</dbReference>
<evidence type="ECO:0000256" key="2">
    <source>
        <dbReference type="ARBA" id="ARBA00009320"/>
    </source>
</evidence>
<dbReference type="STRING" id="6216.A0A0R3SPM3"/>
<comment type="cofactor">
    <cofactor evidence="1">
        <name>pyridoxal 5'-phosphate</name>
        <dbReference type="ChEBI" id="CHEBI:597326"/>
    </cofactor>
</comment>
<dbReference type="GO" id="GO:0009081">
    <property type="term" value="P:branched-chain amino acid metabolic process"/>
    <property type="evidence" value="ECO:0007669"/>
    <property type="project" value="InterPro"/>
</dbReference>
<evidence type="ECO:0000256" key="1">
    <source>
        <dbReference type="ARBA" id="ARBA00001933"/>
    </source>
</evidence>
<dbReference type="InterPro" id="IPR036038">
    <property type="entry name" value="Aminotransferase-like"/>
</dbReference>
<sequence length="175" mass="19602">LNFENSIFGQTLTDHMLVIHWTEYSDWENSKILPLHPLQASPGAQVLHFGNIVFEDMKSMKGVDGKIRKFRPRDNPSGLKSSALSTFNEQELLKCIKKILRIDSQCVSTGLRKLVYIRSTIMSTEPTVGVGKFKEAQLTAIICPASNYHPGDRLNLSMYAETNCVKAWPGETGDT</sequence>
<dbReference type="SUPFAM" id="SSF56752">
    <property type="entry name" value="D-aminoacid aminotransferase-like PLP-dependent enzymes"/>
    <property type="match status" value="1"/>
</dbReference>
<evidence type="ECO:0000313" key="4">
    <source>
        <dbReference type="WBParaSite" id="HDID_0000692901-mRNA-1"/>
    </source>
</evidence>
<dbReference type="PANTHER" id="PTHR11825:SF44">
    <property type="entry name" value="BRANCHED-CHAIN-AMINO-ACID AMINOTRANSFERASE"/>
    <property type="match status" value="1"/>
</dbReference>
<dbReference type="PANTHER" id="PTHR11825">
    <property type="entry name" value="SUBGROUP IIII AMINOTRANSFERASE"/>
    <property type="match status" value="1"/>
</dbReference>
<comment type="similarity">
    <text evidence="2">Belongs to the class-IV pyridoxal-phosphate-dependent aminotransferase family.</text>
</comment>
<dbReference type="Gene3D" id="3.30.470.10">
    <property type="match status" value="1"/>
</dbReference>
<dbReference type="InterPro" id="IPR005786">
    <property type="entry name" value="B_amino_transII"/>
</dbReference>
<reference evidence="4" key="1">
    <citation type="submission" date="2017-02" db="UniProtKB">
        <authorList>
            <consortium name="WormBaseParasite"/>
        </authorList>
    </citation>
    <scope>IDENTIFICATION</scope>
</reference>
<proteinExistence type="inferred from homology"/>
<evidence type="ECO:0000256" key="3">
    <source>
        <dbReference type="ARBA" id="ARBA00022898"/>
    </source>
</evidence>
<accession>A0A0R3SPM3</accession>
<dbReference type="AlphaFoldDB" id="A0A0R3SPM3"/>
<dbReference type="GO" id="GO:0004084">
    <property type="term" value="F:branched-chain-amino-acid transaminase activity"/>
    <property type="evidence" value="ECO:0007669"/>
    <property type="project" value="InterPro"/>
</dbReference>
<protein>
    <submittedName>
        <fullName evidence="4">Branched-chain-amino-acid transaminase</fullName>
    </submittedName>
</protein>
<name>A0A0R3SPM3_HYMDI</name>